<accession>A0A839ESH3</accession>
<evidence type="ECO:0000256" key="1">
    <source>
        <dbReference type="ARBA" id="ARBA00006889"/>
    </source>
</evidence>
<dbReference type="CDD" id="cd19438">
    <property type="entry name" value="lipocalin_Blc-like"/>
    <property type="match status" value="1"/>
</dbReference>
<evidence type="ECO:0000259" key="3">
    <source>
        <dbReference type="Pfam" id="PF08212"/>
    </source>
</evidence>
<dbReference type="AlphaFoldDB" id="A0A839ESH3"/>
<comment type="function">
    <text evidence="2">Involved in the storage or transport of lipids necessary for membrane maintenance under stressful conditions. Displays a binding preference for lysophospholipids.</text>
</comment>
<evidence type="ECO:0000313" key="5">
    <source>
        <dbReference type="Proteomes" id="UP000550401"/>
    </source>
</evidence>
<dbReference type="PANTHER" id="PTHR10612">
    <property type="entry name" value="APOLIPOPROTEIN D"/>
    <property type="match status" value="1"/>
</dbReference>
<dbReference type="InterPro" id="IPR002446">
    <property type="entry name" value="Lipocalin_bac"/>
</dbReference>
<proteinExistence type="inferred from homology"/>
<dbReference type="Gene3D" id="2.40.128.20">
    <property type="match status" value="1"/>
</dbReference>
<comment type="similarity">
    <text evidence="1 2">Belongs to the calycin superfamily. Lipocalin family.</text>
</comment>
<keyword evidence="5" id="KW-1185">Reference proteome</keyword>
<feature type="domain" description="Lipocalin/cytosolic fatty-acid binding" evidence="3">
    <location>
        <begin position="13"/>
        <end position="158"/>
    </location>
</feature>
<reference evidence="4 5" key="1">
    <citation type="submission" date="2020-07" db="EMBL/GenBank/DDBJ databases">
        <title>Genomic Encyclopedia of Type Strains, Phase IV (KMG-V): Genome sequencing to study the core and pangenomes of soil and plant-associated prokaryotes.</title>
        <authorList>
            <person name="Whitman W."/>
        </authorList>
    </citation>
    <scope>NUCLEOTIDE SEQUENCE [LARGE SCALE GENOMIC DNA]</scope>
    <source>
        <strain evidence="4 5">RH2WT43</strain>
    </source>
</reference>
<dbReference type="PIRSF" id="PIRSF036893">
    <property type="entry name" value="Lipocalin_ApoD"/>
    <property type="match status" value="1"/>
</dbReference>
<comment type="caution">
    <text evidence="4">The sequence shown here is derived from an EMBL/GenBank/DDBJ whole genome shotgun (WGS) entry which is preliminary data.</text>
</comment>
<keyword evidence="2 4" id="KW-0449">Lipoprotein</keyword>
<dbReference type="RefSeq" id="WP_182529759.1">
    <property type="nucleotide sequence ID" value="NZ_JACGXL010000001.1"/>
</dbReference>
<dbReference type="Pfam" id="PF08212">
    <property type="entry name" value="Lipocalin_2"/>
    <property type="match status" value="1"/>
</dbReference>
<organism evidence="4 5">
    <name type="scientific">Dokdonella fugitiva</name>
    <dbReference type="NCBI Taxonomy" id="328517"/>
    <lineage>
        <taxon>Bacteria</taxon>
        <taxon>Pseudomonadati</taxon>
        <taxon>Pseudomonadota</taxon>
        <taxon>Gammaproteobacteria</taxon>
        <taxon>Lysobacterales</taxon>
        <taxon>Rhodanobacteraceae</taxon>
        <taxon>Dokdonella</taxon>
    </lineage>
</organism>
<sequence length="167" mass="18739">MNTHDEPRTVPSLELHRYLGTWYEIARLPERHEGTDFTDITATYTLNDDGTVRVDNRALNGEGEPEQAVGEATIVEGSGNAKLEVSFMPDGLKWIPFTKGDYWVLRVDDAYRTALVGSPNRKYLWLLARTPMIDAATRRSFLDTAVQEGYDLGDLIETSHRSAVAHA</sequence>
<comment type="subcellular location">
    <subcellularLocation>
        <location evidence="2">Cell outer membrane</location>
    </subcellularLocation>
</comment>
<dbReference type="InterPro" id="IPR022271">
    <property type="entry name" value="Lipocalin_ApoD"/>
</dbReference>
<dbReference type="PANTHER" id="PTHR10612:SF34">
    <property type="entry name" value="APOLIPOPROTEIN D"/>
    <property type="match status" value="1"/>
</dbReference>
<dbReference type="Proteomes" id="UP000550401">
    <property type="component" value="Unassembled WGS sequence"/>
</dbReference>
<evidence type="ECO:0000313" key="4">
    <source>
        <dbReference type="EMBL" id="MBA8886705.1"/>
    </source>
</evidence>
<keyword evidence="2" id="KW-0998">Cell outer membrane</keyword>
<dbReference type="InterPro" id="IPR000566">
    <property type="entry name" value="Lipocln_cytosolic_FA-bd_dom"/>
</dbReference>
<dbReference type="GO" id="GO:0006950">
    <property type="term" value="P:response to stress"/>
    <property type="evidence" value="ECO:0007669"/>
    <property type="project" value="UniProtKB-ARBA"/>
</dbReference>
<keyword evidence="2" id="KW-0446">Lipid-binding</keyword>
<name>A0A839ESH3_9GAMM</name>
<gene>
    <name evidence="4" type="ORF">FHW12_000896</name>
</gene>
<evidence type="ECO:0000256" key="2">
    <source>
        <dbReference type="PIRNR" id="PIRNR036893"/>
    </source>
</evidence>
<dbReference type="EMBL" id="JACGXL010000001">
    <property type="protein sequence ID" value="MBA8886705.1"/>
    <property type="molecule type" value="Genomic_DNA"/>
</dbReference>
<dbReference type="SUPFAM" id="SSF50814">
    <property type="entry name" value="Lipocalins"/>
    <property type="match status" value="1"/>
</dbReference>
<dbReference type="GO" id="GO:0009279">
    <property type="term" value="C:cell outer membrane"/>
    <property type="evidence" value="ECO:0007669"/>
    <property type="project" value="UniProtKB-SubCell"/>
</dbReference>
<comment type="subunit">
    <text evidence="2">Homodimer.</text>
</comment>
<dbReference type="InterPro" id="IPR047202">
    <property type="entry name" value="Lipocalin_Blc-like_dom"/>
</dbReference>
<dbReference type="InterPro" id="IPR012674">
    <property type="entry name" value="Calycin"/>
</dbReference>
<protein>
    <recommendedName>
        <fullName evidence="2">Outer membrane lipoprotein Blc</fullName>
    </recommendedName>
</protein>
<dbReference type="PRINTS" id="PR01171">
    <property type="entry name" value="BCTLIPOCALIN"/>
</dbReference>
<dbReference type="GO" id="GO:0008289">
    <property type="term" value="F:lipid binding"/>
    <property type="evidence" value="ECO:0007669"/>
    <property type="project" value="UniProtKB-UniRule"/>
</dbReference>
<keyword evidence="2" id="KW-0472">Membrane</keyword>